<name>A0A9N8CUK8_9ENTR</name>
<organism evidence="1 3">
    <name type="scientific">Citrobacter werkmanii</name>
    <dbReference type="NCBI Taxonomy" id="67827"/>
    <lineage>
        <taxon>Bacteria</taxon>
        <taxon>Pseudomonadati</taxon>
        <taxon>Pseudomonadota</taxon>
        <taxon>Gammaproteobacteria</taxon>
        <taxon>Enterobacterales</taxon>
        <taxon>Enterobacteriaceae</taxon>
        <taxon>Citrobacter</taxon>
        <taxon>Citrobacter freundii complex</taxon>
    </lineage>
</organism>
<keyword evidence="4" id="KW-1185">Reference proteome</keyword>
<dbReference type="AlphaFoldDB" id="A0A9N8CUK8"/>
<evidence type="ECO:0000313" key="1">
    <source>
        <dbReference type="EMBL" id="CAB5603356.1"/>
    </source>
</evidence>
<dbReference type="EMBL" id="CAIIUA010000001">
    <property type="protein sequence ID" value="CAC9238617.1"/>
    <property type="molecule type" value="Genomic_DNA"/>
</dbReference>
<protein>
    <submittedName>
        <fullName evidence="1">Uncharacterized protein</fullName>
    </submittedName>
</protein>
<reference evidence="1" key="1">
    <citation type="submission" date="2020-05" db="EMBL/GenBank/DDBJ databases">
        <authorList>
            <person name="Delgado-Blas J."/>
        </authorList>
    </citation>
    <scope>NUCLEOTIDE SEQUENCE</scope>
    <source>
        <strain evidence="1">BB1459</strain>
        <strain evidence="2">BB1480</strain>
    </source>
</reference>
<comment type="caution">
    <text evidence="1">The sequence shown here is derived from an EMBL/GenBank/DDBJ whole genome shotgun (WGS) entry which is preliminary data.</text>
</comment>
<proteinExistence type="predicted"/>
<dbReference type="Proteomes" id="UP000834503">
    <property type="component" value="Unassembled WGS sequence"/>
</dbReference>
<gene>
    <name evidence="1" type="ORF">GHA_05280</name>
    <name evidence="2" type="ORF">TML_04601</name>
</gene>
<evidence type="ECO:0000313" key="3">
    <source>
        <dbReference type="Proteomes" id="UP000834503"/>
    </source>
</evidence>
<evidence type="ECO:0000313" key="2">
    <source>
        <dbReference type="EMBL" id="CAC9238617.1"/>
    </source>
</evidence>
<evidence type="ECO:0000313" key="4">
    <source>
        <dbReference type="Proteomes" id="UP000837205"/>
    </source>
</evidence>
<dbReference type="Proteomes" id="UP000837205">
    <property type="component" value="Unassembled WGS sequence"/>
</dbReference>
<dbReference type="EMBL" id="CAHPQX010000040">
    <property type="protein sequence ID" value="CAB5603356.1"/>
    <property type="molecule type" value="Genomic_DNA"/>
</dbReference>
<sequence>MNVFIEKMEVDSSLYNKILNHIFDSDSFIKQNFTGPIDTNNRVVSTHKYRLWDCGNGPAMEHSYFFTSNRINIVNNRRIAFEGFLSYSEMDEEFSTRYLKTLAAIQLALGCIRKYPQHIKTVHYSIDSKHYENISQLESQLRLIQDNLDKQVDNCAQSPYIDLYRTMSDNAQQNGKIYLSDGLWLDKDGNISD</sequence>
<accession>A0A9N8CUK8</accession>